<keyword evidence="2" id="KW-1185">Reference proteome</keyword>
<name>Q2LRS0_SYNAS</name>
<dbReference type="HOGENOM" id="CLU_1844094_0_0_7"/>
<protein>
    <submittedName>
        <fullName evidence="1">Hypothetical cytosolic protein</fullName>
    </submittedName>
</protein>
<proteinExistence type="predicted"/>
<evidence type="ECO:0000313" key="2">
    <source>
        <dbReference type="Proteomes" id="UP000001933"/>
    </source>
</evidence>
<dbReference type="KEGG" id="sat:SYN_02757"/>
<dbReference type="InParanoid" id="Q2LRS0"/>
<gene>
    <name evidence="1" type="ORF">SYN_02757</name>
</gene>
<reference evidence="1 2" key="1">
    <citation type="journal article" date="2007" name="Proc. Natl. Acad. Sci. U.S.A.">
        <title>The genome of Syntrophus aciditrophicus: life at the thermodynamic limit of microbial growth.</title>
        <authorList>
            <person name="McInerney M.J."/>
            <person name="Rohlin L."/>
            <person name="Mouttaki H."/>
            <person name="Kim U."/>
            <person name="Krupp R.S."/>
            <person name="Rios-Hernandez L."/>
            <person name="Sieber J."/>
            <person name="Struchtemeyer C.G."/>
            <person name="Bhattacharyya A."/>
            <person name="Campbell J.W."/>
            <person name="Gunsalus R.P."/>
        </authorList>
    </citation>
    <scope>NUCLEOTIDE SEQUENCE [LARGE SCALE GENOMIC DNA]</scope>
    <source>
        <strain evidence="1 2">SB</strain>
    </source>
</reference>
<accession>Q2LRS0</accession>
<dbReference type="EMBL" id="CP000252">
    <property type="protein sequence ID" value="ABC76776.1"/>
    <property type="molecule type" value="Genomic_DNA"/>
</dbReference>
<dbReference type="eggNOG" id="COG3465">
    <property type="taxonomic scope" value="Bacteria"/>
</dbReference>
<organism evidence="1 2">
    <name type="scientific">Syntrophus aciditrophicus (strain SB)</name>
    <dbReference type="NCBI Taxonomy" id="56780"/>
    <lineage>
        <taxon>Bacteria</taxon>
        <taxon>Pseudomonadati</taxon>
        <taxon>Thermodesulfobacteriota</taxon>
        <taxon>Syntrophia</taxon>
        <taxon>Syntrophales</taxon>
        <taxon>Syntrophaceae</taxon>
        <taxon>Syntrophus</taxon>
    </lineage>
</organism>
<dbReference type="AlphaFoldDB" id="Q2LRS0"/>
<evidence type="ECO:0000313" key="1">
    <source>
        <dbReference type="EMBL" id="ABC76776.1"/>
    </source>
</evidence>
<dbReference type="Proteomes" id="UP000001933">
    <property type="component" value="Chromosome"/>
</dbReference>
<sequence length="139" mass="16075">MLWFNETGQTFADARKAYEKEIRKWEPIIEKTVDLFVRMNTMQAEIVSTVLFAEKELTRSGKNKPAETDVLSYVLEWKQKLRPPLDSEKVAHTIRNLAMLKWLNVQPSPNLPVAGKFIHVAEIIKMRRHSVGAKASNKR</sequence>
<dbReference type="STRING" id="56780.SYN_02757"/>